<accession>A0ABS8D3B4</accession>
<dbReference type="Pfam" id="PF00501">
    <property type="entry name" value="AMP-binding"/>
    <property type="match status" value="1"/>
</dbReference>
<dbReference type="Gene3D" id="3.30.300.30">
    <property type="match status" value="1"/>
</dbReference>
<feature type="domain" description="AMP-dependent synthetase/ligase" evidence="5">
    <location>
        <begin position="97"/>
        <end position="473"/>
    </location>
</feature>
<evidence type="ECO:0000259" key="5">
    <source>
        <dbReference type="Pfam" id="PF00501"/>
    </source>
</evidence>
<dbReference type="InterPro" id="IPR020845">
    <property type="entry name" value="AMP-binding_CS"/>
</dbReference>
<dbReference type="RefSeq" id="WP_227178674.1">
    <property type="nucleotide sequence ID" value="NZ_JAJBZT010000002.1"/>
</dbReference>
<dbReference type="InterPro" id="IPR032387">
    <property type="entry name" value="ACAS_N"/>
</dbReference>
<sequence>MNTPLWTPSPTAIANSNLTQFREWVNQHRQLSLPTYTALYDWSVSHTADFWESFWQYANINASTPYQTVLSNAQQMPGASWFEGSQLNYAEHLLRCKENKTALHFQGEDRVQRCLSYAELFDAVAKVANQLRAVGVTKGDRVAGFLPNLPETIIAMLATTSLGAVWSSCSPDFGTQGVLDRFSQISPKVLFAVDGYYYNGKTIDCLDKVSVISHALPSVSHLILVPYVGTAALGVETAPTQQTQQWNDLLQGETPALAFTPCAFNDPLFIMYSSGTTGVPKCIVHSVGGTLIQHLKEHLLHGDLKPNDTLFFFTTCGWMMWNWLVTGLATGATLALYDGSPFYPSADVLWQYAERVGFTTFGTSAKYLSALEKSGYQPREHYPLHALKAICSTGSPLLPESYDFVYHHIKSDVRLSSMSGGTDILSCFALGNPILPVYRSALQCRGLGMAVEIWNDDGQPIKGEKGELVCTKPFPSMPIGFWNDQDGSKYQHAYFDRFPNIWCHGDYAELTEEDGLIIYGRSDTVLNPGGVRIGTAEIYRQVETFPEVMESMAVGQQWDGDERVILFVRMQPGQHLDDTLRKRICQQIRSGASPRHVPAKLIEVSDLPRTISGKIVELAVRNVIHGLAVKNTDSLANPEALTLFENLTALQEN</sequence>
<evidence type="ECO:0000256" key="2">
    <source>
        <dbReference type="ARBA" id="ARBA00022598"/>
    </source>
</evidence>
<dbReference type="Pfam" id="PF13193">
    <property type="entry name" value="AMP-binding_C"/>
    <property type="match status" value="1"/>
</dbReference>
<dbReference type="NCBIfam" id="TIGR01217">
    <property type="entry name" value="ac_ac_CoA_syn"/>
    <property type="match status" value="1"/>
</dbReference>
<dbReference type="EMBL" id="JAJBZT010000002">
    <property type="protein sequence ID" value="MCB6182686.1"/>
    <property type="molecule type" value="Genomic_DNA"/>
</dbReference>
<evidence type="ECO:0000313" key="8">
    <source>
        <dbReference type="EMBL" id="MCB6182686.1"/>
    </source>
</evidence>
<dbReference type="InterPro" id="IPR042099">
    <property type="entry name" value="ANL_N_sf"/>
</dbReference>
<dbReference type="EC" id="6.2.1.16" evidence="8"/>
<dbReference type="PANTHER" id="PTHR42921:SF1">
    <property type="entry name" value="ACETOACETYL-COA SYNTHETASE"/>
    <property type="match status" value="1"/>
</dbReference>
<comment type="caution">
    <text evidence="8">The sequence shown here is derived from an EMBL/GenBank/DDBJ whole genome shotgun (WGS) entry which is preliminary data.</text>
</comment>
<dbReference type="Pfam" id="PF16177">
    <property type="entry name" value="ACAS_N"/>
    <property type="match status" value="1"/>
</dbReference>
<evidence type="ECO:0000259" key="7">
    <source>
        <dbReference type="Pfam" id="PF16177"/>
    </source>
</evidence>
<dbReference type="CDD" id="cd05943">
    <property type="entry name" value="AACS"/>
    <property type="match status" value="1"/>
</dbReference>
<feature type="domain" description="AMP-binding enzyme C-terminal" evidence="6">
    <location>
        <begin position="545"/>
        <end position="614"/>
    </location>
</feature>
<feature type="domain" description="Acetyl-coenzyme A synthetase N-terminal" evidence="7">
    <location>
        <begin position="36"/>
        <end position="92"/>
    </location>
</feature>
<protein>
    <submittedName>
        <fullName evidence="8">Acetoacetate--CoA ligase</fullName>
        <ecNumber evidence="8">6.2.1.16</ecNumber>
    </submittedName>
</protein>
<keyword evidence="4" id="KW-0067">ATP-binding</keyword>
<dbReference type="InterPro" id="IPR005914">
    <property type="entry name" value="Acac_CoA_synth"/>
</dbReference>
<evidence type="ECO:0000256" key="3">
    <source>
        <dbReference type="ARBA" id="ARBA00022741"/>
    </source>
</evidence>
<keyword evidence="2 8" id="KW-0436">Ligase</keyword>
<dbReference type="PROSITE" id="PS00455">
    <property type="entry name" value="AMP_BINDING"/>
    <property type="match status" value="1"/>
</dbReference>
<comment type="similarity">
    <text evidence="1">Belongs to the ATP-dependent AMP-binding enzyme family.</text>
</comment>
<organism evidence="8 9">
    <name type="scientific">Leeia speluncae</name>
    <dbReference type="NCBI Taxonomy" id="2884804"/>
    <lineage>
        <taxon>Bacteria</taxon>
        <taxon>Pseudomonadati</taxon>
        <taxon>Pseudomonadota</taxon>
        <taxon>Betaproteobacteria</taxon>
        <taxon>Neisseriales</taxon>
        <taxon>Leeiaceae</taxon>
        <taxon>Leeia</taxon>
    </lineage>
</organism>
<dbReference type="InterPro" id="IPR000873">
    <property type="entry name" value="AMP-dep_synth/lig_dom"/>
</dbReference>
<dbReference type="NCBIfam" id="NF002937">
    <property type="entry name" value="PRK03584.1"/>
    <property type="match status" value="1"/>
</dbReference>
<gene>
    <name evidence="8" type="ORF">LIN78_03850</name>
</gene>
<dbReference type="SUPFAM" id="SSF56801">
    <property type="entry name" value="Acetyl-CoA synthetase-like"/>
    <property type="match status" value="1"/>
</dbReference>
<keyword evidence="3" id="KW-0547">Nucleotide-binding</keyword>
<evidence type="ECO:0000259" key="6">
    <source>
        <dbReference type="Pfam" id="PF13193"/>
    </source>
</evidence>
<evidence type="ECO:0000256" key="4">
    <source>
        <dbReference type="ARBA" id="ARBA00022840"/>
    </source>
</evidence>
<evidence type="ECO:0000313" key="9">
    <source>
        <dbReference type="Proteomes" id="UP001165395"/>
    </source>
</evidence>
<dbReference type="InterPro" id="IPR045851">
    <property type="entry name" value="AMP-bd_C_sf"/>
</dbReference>
<dbReference type="InterPro" id="IPR025110">
    <property type="entry name" value="AMP-bd_C"/>
</dbReference>
<dbReference type="Gene3D" id="3.40.50.12780">
    <property type="entry name" value="N-terminal domain of ligase-like"/>
    <property type="match status" value="1"/>
</dbReference>
<dbReference type="GO" id="GO:0030729">
    <property type="term" value="F:acetoacetate-CoA ligase activity"/>
    <property type="evidence" value="ECO:0007669"/>
    <property type="project" value="UniProtKB-EC"/>
</dbReference>
<dbReference type="Proteomes" id="UP001165395">
    <property type="component" value="Unassembled WGS sequence"/>
</dbReference>
<name>A0ABS8D3B4_9NEIS</name>
<proteinExistence type="inferred from homology"/>
<reference evidence="8" key="1">
    <citation type="submission" date="2021-10" db="EMBL/GenBank/DDBJ databases">
        <title>The complete genome sequence of Leeia sp. TBRC 13508.</title>
        <authorList>
            <person name="Charoenyingcharoen P."/>
            <person name="Yukphan P."/>
        </authorList>
    </citation>
    <scope>NUCLEOTIDE SEQUENCE</scope>
    <source>
        <strain evidence="8">TBRC 13508</strain>
    </source>
</reference>
<dbReference type="PANTHER" id="PTHR42921">
    <property type="entry name" value="ACETOACETYL-COA SYNTHETASE"/>
    <property type="match status" value="1"/>
</dbReference>
<keyword evidence="9" id="KW-1185">Reference proteome</keyword>
<evidence type="ECO:0000256" key="1">
    <source>
        <dbReference type="ARBA" id="ARBA00006432"/>
    </source>
</evidence>